<keyword evidence="1" id="KW-0175">Coiled coil</keyword>
<accession>A0A6A6CQB4</accession>
<evidence type="ECO:0000313" key="3">
    <source>
        <dbReference type="EMBL" id="KAF2169344.1"/>
    </source>
</evidence>
<dbReference type="AlphaFoldDB" id="A0A6A6CQB4"/>
<evidence type="ECO:0000256" key="1">
    <source>
        <dbReference type="SAM" id="Coils"/>
    </source>
</evidence>
<gene>
    <name evidence="3" type="ORF">M409DRAFT_20567</name>
</gene>
<keyword evidence="4" id="KW-1185">Reference proteome</keyword>
<dbReference type="RefSeq" id="XP_033670233.1">
    <property type="nucleotide sequence ID" value="XM_033805455.1"/>
</dbReference>
<evidence type="ECO:0000313" key="4">
    <source>
        <dbReference type="Proteomes" id="UP000799537"/>
    </source>
</evidence>
<reference evidence="3" key="1">
    <citation type="journal article" date="2020" name="Stud. Mycol.">
        <title>101 Dothideomycetes genomes: a test case for predicting lifestyles and emergence of pathogens.</title>
        <authorList>
            <person name="Haridas S."/>
            <person name="Albert R."/>
            <person name="Binder M."/>
            <person name="Bloem J."/>
            <person name="Labutti K."/>
            <person name="Salamov A."/>
            <person name="Andreopoulos B."/>
            <person name="Baker S."/>
            <person name="Barry K."/>
            <person name="Bills G."/>
            <person name="Bluhm B."/>
            <person name="Cannon C."/>
            <person name="Castanera R."/>
            <person name="Culley D."/>
            <person name="Daum C."/>
            <person name="Ezra D."/>
            <person name="Gonzalez J."/>
            <person name="Henrissat B."/>
            <person name="Kuo A."/>
            <person name="Liang C."/>
            <person name="Lipzen A."/>
            <person name="Lutzoni F."/>
            <person name="Magnuson J."/>
            <person name="Mondo S."/>
            <person name="Nolan M."/>
            <person name="Ohm R."/>
            <person name="Pangilinan J."/>
            <person name="Park H.-J."/>
            <person name="Ramirez L."/>
            <person name="Alfaro M."/>
            <person name="Sun H."/>
            <person name="Tritt A."/>
            <person name="Yoshinaga Y."/>
            <person name="Zwiers L.-H."/>
            <person name="Turgeon B."/>
            <person name="Goodwin S."/>
            <person name="Spatafora J."/>
            <person name="Crous P."/>
            <person name="Grigoriev I."/>
        </authorList>
    </citation>
    <scope>NUCLEOTIDE SEQUENCE</scope>
    <source>
        <strain evidence="3">ATCC 36951</strain>
    </source>
</reference>
<feature type="coiled-coil region" evidence="1">
    <location>
        <begin position="417"/>
        <end position="454"/>
    </location>
</feature>
<dbReference type="GeneID" id="54558727"/>
<dbReference type="Proteomes" id="UP000799537">
    <property type="component" value="Unassembled WGS sequence"/>
</dbReference>
<organism evidence="3 4">
    <name type="scientific">Zasmidium cellare ATCC 36951</name>
    <dbReference type="NCBI Taxonomy" id="1080233"/>
    <lineage>
        <taxon>Eukaryota</taxon>
        <taxon>Fungi</taxon>
        <taxon>Dikarya</taxon>
        <taxon>Ascomycota</taxon>
        <taxon>Pezizomycotina</taxon>
        <taxon>Dothideomycetes</taxon>
        <taxon>Dothideomycetidae</taxon>
        <taxon>Mycosphaerellales</taxon>
        <taxon>Mycosphaerellaceae</taxon>
        <taxon>Zasmidium</taxon>
    </lineage>
</organism>
<proteinExistence type="predicted"/>
<feature type="region of interest" description="Disordered" evidence="2">
    <location>
        <begin position="560"/>
        <end position="601"/>
    </location>
</feature>
<protein>
    <submittedName>
        <fullName evidence="3">Uncharacterized protein</fullName>
    </submittedName>
</protein>
<feature type="region of interest" description="Disordered" evidence="2">
    <location>
        <begin position="28"/>
        <end position="57"/>
    </location>
</feature>
<dbReference type="OrthoDB" id="5329927at2759"/>
<evidence type="ECO:0000256" key="2">
    <source>
        <dbReference type="SAM" id="MobiDB-lite"/>
    </source>
</evidence>
<sequence length="601" mass="69474">MGISMRDHPELEDLDDIWLFATDDSTLDESDSERETATDTSSNVPRRRPRKFSNTRSTLSPRVTISHVTDHFDQYGPSQANLHALVDQIKRWKHAANPGFRFLRLILIVAYILLSGSCCIKARAWDTVAYIVQVLVSLAVVSWHLNGRQLRWAKEELMFSLRPFSYERSSQRQNFKGLMKEILRYHQLEILCRYGDYLAERLKVLRQHILKSYSKEKHHVAGLWTDTSATLRHEEGKDSTICHDLIHKAAKDLKWDPAMTVFMIHTYGARNSLMHSEFPRLVSKKDWPKIAEHCDDDIVKLLELFIASNDTSEDAIGHWRQIIREFKDSWVRQVDASLSWEAQPIIQEALAVGIREPLLLYELSMKHRHDDAQARKQAVADLLKEQNAKEPSIKELQAEIERLKGTLAVGGTQKSTMDLLNQRNEEIKKLKRDTEKMQREMEKIKERLTTARKKPYISTAMANSKKEKRRRSWPTATATRTEVESLTSRLGTTASDVWTKCIGLELRNIKYVQDNKKLKNELEESQKRCEGLFSRFSAAQHILEARGVAASSEAARKMIDDEHKRMPRVTMRQATVSMSNNNEEPDGDGDENKKRPRSRSF</sequence>
<name>A0A6A6CQB4_ZASCE</name>
<feature type="coiled-coil region" evidence="1">
    <location>
        <begin position="508"/>
        <end position="535"/>
    </location>
</feature>
<feature type="compositionally biased region" description="Polar residues" evidence="2">
    <location>
        <begin position="572"/>
        <end position="582"/>
    </location>
</feature>
<feature type="region of interest" description="Disordered" evidence="2">
    <location>
        <begin position="461"/>
        <end position="480"/>
    </location>
</feature>
<dbReference type="EMBL" id="ML993588">
    <property type="protein sequence ID" value="KAF2169344.1"/>
    <property type="molecule type" value="Genomic_DNA"/>
</dbReference>